<evidence type="ECO:0000256" key="1">
    <source>
        <dbReference type="SAM" id="MobiDB-lite"/>
    </source>
</evidence>
<feature type="region of interest" description="Disordered" evidence="1">
    <location>
        <begin position="110"/>
        <end position="129"/>
    </location>
</feature>
<organism evidence="2 3">
    <name type="scientific">Daphnia magna</name>
    <dbReference type="NCBI Taxonomy" id="35525"/>
    <lineage>
        <taxon>Eukaryota</taxon>
        <taxon>Metazoa</taxon>
        <taxon>Ecdysozoa</taxon>
        <taxon>Arthropoda</taxon>
        <taxon>Crustacea</taxon>
        <taxon>Branchiopoda</taxon>
        <taxon>Diplostraca</taxon>
        <taxon>Cladocera</taxon>
        <taxon>Anomopoda</taxon>
        <taxon>Daphniidae</taxon>
        <taxon>Daphnia</taxon>
    </lineage>
</organism>
<name>A0ABR0BA50_9CRUS</name>
<dbReference type="Proteomes" id="UP001234178">
    <property type="component" value="Unassembled WGS sequence"/>
</dbReference>
<protein>
    <submittedName>
        <fullName evidence="2">Uncharacterized protein</fullName>
    </submittedName>
</protein>
<evidence type="ECO:0000313" key="3">
    <source>
        <dbReference type="Proteomes" id="UP001234178"/>
    </source>
</evidence>
<evidence type="ECO:0000313" key="2">
    <source>
        <dbReference type="EMBL" id="KAK4045447.1"/>
    </source>
</evidence>
<dbReference type="EMBL" id="JAOYFB010000043">
    <property type="protein sequence ID" value="KAK4045447.1"/>
    <property type="molecule type" value="Genomic_DNA"/>
</dbReference>
<feature type="compositionally biased region" description="Polar residues" evidence="1">
    <location>
        <begin position="115"/>
        <end position="129"/>
    </location>
</feature>
<proteinExistence type="predicted"/>
<sequence length="129" mass="14850">MIWRDEECVDFDDLRESKLRAIRLREEDSDNEEDLADGEAGEEVKIPDHEGDRELIDLDTIAPNDDRDAHLFDFDPLIHLNQTATEKTNGRQIEPNLGHEPMSFYPLRALGESKQLVQNKTTTTKDSSR</sequence>
<reference evidence="2 3" key="1">
    <citation type="journal article" date="2023" name="Nucleic Acids Res.">
        <title>The hologenome of Daphnia magna reveals possible DNA methylation and microbiome-mediated evolution of the host genome.</title>
        <authorList>
            <person name="Chaturvedi A."/>
            <person name="Li X."/>
            <person name="Dhandapani V."/>
            <person name="Marshall H."/>
            <person name="Kissane S."/>
            <person name="Cuenca-Cambronero M."/>
            <person name="Asole G."/>
            <person name="Calvet F."/>
            <person name="Ruiz-Romero M."/>
            <person name="Marangio P."/>
            <person name="Guigo R."/>
            <person name="Rago D."/>
            <person name="Mirbahai L."/>
            <person name="Eastwood N."/>
            <person name="Colbourne J.K."/>
            <person name="Zhou J."/>
            <person name="Mallon E."/>
            <person name="Orsini L."/>
        </authorList>
    </citation>
    <scope>NUCLEOTIDE SEQUENCE [LARGE SCALE GENOMIC DNA]</scope>
    <source>
        <strain evidence="2">LRV0_1</strain>
    </source>
</reference>
<comment type="caution">
    <text evidence="2">The sequence shown here is derived from an EMBL/GenBank/DDBJ whole genome shotgun (WGS) entry which is preliminary data.</text>
</comment>
<feature type="compositionally biased region" description="Acidic residues" evidence="1">
    <location>
        <begin position="27"/>
        <end position="41"/>
    </location>
</feature>
<feature type="region of interest" description="Disordered" evidence="1">
    <location>
        <begin position="83"/>
        <end position="102"/>
    </location>
</feature>
<keyword evidence="3" id="KW-1185">Reference proteome</keyword>
<accession>A0ABR0BA50</accession>
<feature type="region of interest" description="Disordered" evidence="1">
    <location>
        <begin position="27"/>
        <end position="50"/>
    </location>
</feature>
<gene>
    <name evidence="2" type="ORF">OUZ56_033053</name>
</gene>